<reference evidence="1 2" key="1">
    <citation type="journal article" date="2017" name="ISME J.">
        <title>Energy and carbon metabolisms in a deep terrestrial subsurface fluid microbial community.</title>
        <authorList>
            <person name="Momper L."/>
            <person name="Jungbluth S.P."/>
            <person name="Lee M.D."/>
            <person name="Amend J.P."/>
        </authorList>
    </citation>
    <scope>NUCLEOTIDE SEQUENCE [LARGE SCALE GENOMIC DNA]</scope>
    <source>
        <strain evidence="1">SURF_26</strain>
    </source>
</reference>
<organism evidence="1 2">
    <name type="scientific">Candidatus Auribacter fodinae</name>
    <dbReference type="NCBI Taxonomy" id="2093366"/>
    <lineage>
        <taxon>Bacteria</taxon>
        <taxon>Pseudomonadati</taxon>
        <taxon>Candidatus Auribacterota</taxon>
        <taxon>Candidatus Auribacteria</taxon>
        <taxon>Candidatus Auribacterales</taxon>
        <taxon>Candidatus Auribacteraceae</taxon>
        <taxon>Candidatus Auribacter</taxon>
    </lineage>
</organism>
<dbReference type="AlphaFoldDB" id="A0A3A4QY15"/>
<dbReference type="Proteomes" id="UP000266426">
    <property type="component" value="Unassembled WGS sequence"/>
</dbReference>
<comment type="caution">
    <text evidence="1">The sequence shown here is derived from an EMBL/GenBank/DDBJ whole genome shotgun (WGS) entry which is preliminary data.</text>
</comment>
<dbReference type="EMBL" id="QZJZ01000063">
    <property type="protein sequence ID" value="RJP58664.1"/>
    <property type="molecule type" value="Genomic_DNA"/>
</dbReference>
<evidence type="ECO:0000313" key="2">
    <source>
        <dbReference type="Proteomes" id="UP000266426"/>
    </source>
</evidence>
<proteinExistence type="predicted"/>
<name>A0A3A4QY15_9BACT</name>
<accession>A0A3A4QY15</accession>
<gene>
    <name evidence="1" type="ORF">C4541_07630</name>
</gene>
<evidence type="ECO:0000313" key="1">
    <source>
        <dbReference type="EMBL" id="RJP58664.1"/>
    </source>
</evidence>
<protein>
    <submittedName>
        <fullName evidence="1">Uncharacterized protein</fullName>
    </submittedName>
</protein>
<sequence>MLIIVIFATGSYEVYKFFLCLRAKDAILARIISSLDNDAHETHVVVMPDNDDAGSSQSNTVIITCFNICRQKAFEYRFSFSGRVLHLQVLGIDCTNFKRGEFCVPEEKNIHVSLRLLMLNGANSEIKDLTHLNKIPPEYQLSDIPDKFEKKFWKSLWQFALVPDNEEAITVTNTQIKLPEKVDTTLFYRIQFNSNGSINVTNQKDSS</sequence>